<dbReference type="InterPro" id="IPR043137">
    <property type="entry name" value="GGT_ssub_C"/>
</dbReference>
<dbReference type="InterPro" id="IPR029055">
    <property type="entry name" value="Ntn_hydrolases_N"/>
</dbReference>
<evidence type="ECO:0000313" key="1">
    <source>
        <dbReference type="EMBL" id="GAF70113.1"/>
    </source>
</evidence>
<dbReference type="PANTHER" id="PTHR43881">
    <property type="entry name" value="GAMMA-GLUTAMYLTRANSPEPTIDASE (AFU_ORTHOLOGUE AFUA_4G13580)"/>
    <property type="match status" value="1"/>
</dbReference>
<gene>
    <name evidence="1" type="ORF">S01H1_10238</name>
</gene>
<dbReference type="Pfam" id="PF01019">
    <property type="entry name" value="G_glu_transpept"/>
    <property type="match status" value="1"/>
</dbReference>
<sequence length="147" mass="16065">TGIAIQNRGLCFTLEEGHPNRVGGKKRPFHTIIPAFVTGKDESVMSFGVMGGPMQPQGHVQMMVRIFDYSQNPQTASDAPRWQVMGGLDVAFESGCDPAVLDELSTRGHQIQIRDSKFFGGAQLIYRLVDCYCAGSDHRKDGCAVGF</sequence>
<dbReference type="EMBL" id="BARS01005228">
    <property type="protein sequence ID" value="GAF70113.1"/>
    <property type="molecule type" value="Genomic_DNA"/>
</dbReference>
<dbReference type="Gene3D" id="3.60.20.40">
    <property type="match status" value="1"/>
</dbReference>
<feature type="non-terminal residue" evidence="1">
    <location>
        <position position="1"/>
    </location>
</feature>
<protein>
    <recommendedName>
        <fullName evidence="2">Gamma-glutamyltransferase</fullName>
    </recommendedName>
</protein>
<evidence type="ECO:0008006" key="2">
    <source>
        <dbReference type="Google" id="ProtNLM"/>
    </source>
</evidence>
<accession>X0RMT8</accession>
<dbReference type="PANTHER" id="PTHR43881:SF1">
    <property type="entry name" value="GAMMA-GLUTAMYLTRANSPEPTIDASE (AFU_ORTHOLOGUE AFUA_4G13580)"/>
    <property type="match status" value="1"/>
</dbReference>
<dbReference type="AlphaFoldDB" id="X0RMT8"/>
<organism evidence="1">
    <name type="scientific">marine sediment metagenome</name>
    <dbReference type="NCBI Taxonomy" id="412755"/>
    <lineage>
        <taxon>unclassified sequences</taxon>
        <taxon>metagenomes</taxon>
        <taxon>ecological metagenomes</taxon>
    </lineage>
</organism>
<reference evidence="1" key="1">
    <citation type="journal article" date="2014" name="Front. Microbiol.">
        <title>High frequency of phylogenetically diverse reductive dehalogenase-homologous genes in deep subseafloor sedimentary metagenomes.</title>
        <authorList>
            <person name="Kawai M."/>
            <person name="Futagami T."/>
            <person name="Toyoda A."/>
            <person name="Takaki Y."/>
            <person name="Nishi S."/>
            <person name="Hori S."/>
            <person name="Arai W."/>
            <person name="Tsubouchi T."/>
            <person name="Morono Y."/>
            <person name="Uchiyama I."/>
            <person name="Ito T."/>
            <person name="Fujiyama A."/>
            <person name="Inagaki F."/>
            <person name="Takami H."/>
        </authorList>
    </citation>
    <scope>NUCLEOTIDE SEQUENCE</scope>
    <source>
        <strain evidence="1">Expedition CK06-06</strain>
    </source>
</reference>
<comment type="caution">
    <text evidence="1">The sequence shown here is derived from an EMBL/GenBank/DDBJ whole genome shotgun (WGS) entry which is preliminary data.</text>
</comment>
<name>X0RMT8_9ZZZZ</name>
<dbReference type="InterPro" id="IPR052896">
    <property type="entry name" value="GGT-like_enzyme"/>
</dbReference>
<dbReference type="SUPFAM" id="SSF56235">
    <property type="entry name" value="N-terminal nucleophile aminohydrolases (Ntn hydrolases)"/>
    <property type="match status" value="1"/>
</dbReference>
<proteinExistence type="predicted"/>